<evidence type="ECO:0000256" key="5">
    <source>
        <dbReference type="ARBA" id="ARBA00022989"/>
    </source>
</evidence>
<dbReference type="PANTHER" id="PTHR34584:SF1">
    <property type="entry name" value="NA(+)_H(+) ANTIPORTER SUBUNIT E1"/>
    <property type="match status" value="1"/>
</dbReference>
<feature type="transmembrane region" description="Helical" evidence="7">
    <location>
        <begin position="5"/>
        <end position="23"/>
    </location>
</feature>
<name>A0ABS1CQP6_9GAMM</name>
<comment type="subcellular location">
    <subcellularLocation>
        <location evidence="1">Cell membrane</location>
        <topology evidence="1">Multi-pass membrane protein</topology>
    </subcellularLocation>
</comment>
<dbReference type="RefSeq" id="WP_200242782.1">
    <property type="nucleotide sequence ID" value="NZ_NRRV01000107.1"/>
</dbReference>
<reference evidence="8 9" key="1">
    <citation type="journal article" date="2020" name="Microorganisms">
        <title>Osmotic Adaptation and Compatible Solute Biosynthesis of Phototrophic Bacteria as Revealed from Genome Analyses.</title>
        <authorList>
            <person name="Imhoff J.F."/>
            <person name="Rahn T."/>
            <person name="Kunzel S."/>
            <person name="Keller A."/>
            <person name="Neulinger S.C."/>
        </authorList>
    </citation>
    <scope>NUCLEOTIDE SEQUENCE [LARGE SCALE GENOMIC DNA]</scope>
    <source>
        <strain evidence="8 9">DSM 6210</strain>
    </source>
</reference>
<dbReference type="PANTHER" id="PTHR34584">
    <property type="entry name" value="NA(+)/H(+) ANTIPORTER SUBUNIT E1"/>
    <property type="match status" value="1"/>
</dbReference>
<dbReference type="Proteomes" id="UP000748752">
    <property type="component" value="Unassembled WGS sequence"/>
</dbReference>
<evidence type="ECO:0008006" key="10">
    <source>
        <dbReference type="Google" id="ProtNLM"/>
    </source>
</evidence>
<keyword evidence="4 7" id="KW-0812">Transmembrane</keyword>
<protein>
    <recommendedName>
        <fullName evidence="10">Na+/H+ antiporter subunit E</fullName>
    </recommendedName>
</protein>
<evidence type="ECO:0000313" key="8">
    <source>
        <dbReference type="EMBL" id="MBK1633686.1"/>
    </source>
</evidence>
<accession>A0ABS1CQP6</accession>
<proteinExistence type="inferred from homology"/>
<keyword evidence="9" id="KW-1185">Reference proteome</keyword>
<keyword evidence="6 7" id="KW-0472">Membrane</keyword>
<dbReference type="InterPro" id="IPR002758">
    <property type="entry name" value="Cation_antiport_E"/>
</dbReference>
<dbReference type="EMBL" id="NRRV01000107">
    <property type="protein sequence ID" value="MBK1633686.1"/>
    <property type="molecule type" value="Genomic_DNA"/>
</dbReference>
<dbReference type="Pfam" id="PF01899">
    <property type="entry name" value="MNHE"/>
    <property type="match status" value="1"/>
</dbReference>
<comment type="caution">
    <text evidence="8">The sequence shown here is derived from an EMBL/GenBank/DDBJ whole genome shotgun (WGS) entry which is preliminary data.</text>
</comment>
<comment type="similarity">
    <text evidence="2">Belongs to the CPA3 antiporters (TC 2.A.63) subunit E family.</text>
</comment>
<feature type="transmembrane region" description="Helical" evidence="7">
    <location>
        <begin position="29"/>
        <end position="48"/>
    </location>
</feature>
<evidence type="ECO:0000256" key="3">
    <source>
        <dbReference type="ARBA" id="ARBA00022475"/>
    </source>
</evidence>
<evidence type="ECO:0000256" key="6">
    <source>
        <dbReference type="ARBA" id="ARBA00023136"/>
    </source>
</evidence>
<evidence type="ECO:0000256" key="2">
    <source>
        <dbReference type="ARBA" id="ARBA00006228"/>
    </source>
</evidence>
<organism evidence="8 9">
    <name type="scientific">Thiohalocapsa halophila</name>
    <dbReference type="NCBI Taxonomy" id="69359"/>
    <lineage>
        <taxon>Bacteria</taxon>
        <taxon>Pseudomonadati</taxon>
        <taxon>Pseudomonadota</taxon>
        <taxon>Gammaproteobacteria</taxon>
        <taxon>Chromatiales</taxon>
        <taxon>Chromatiaceae</taxon>
        <taxon>Thiohalocapsa</taxon>
    </lineage>
</organism>
<feature type="transmembrane region" description="Helical" evidence="7">
    <location>
        <begin position="68"/>
        <end position="89"/>
    </location>
</feature>
<keyword evidence="3" id="KW-1003">Cell membrane</keyword>
<sequence>MILQLARLLGRFAVFWGVWWLLTDGRTDGLVFGAAFAAVAAAMPLVIVEPRGTDRPLALLPTVLRGLLLLPFFLWQSLYGGIDVAARAFKPRLPLTPTLFDYRLRLPPGPAPVMLASLVSLMPGTLAIVSGARLRVHVLDAGRDYQDELELLEAQVAWIFGVALQAPRTPAPTRWVSSGPETDA</sequence>
<evidence type="ECO:0000256" key="1">
    <source>
        <dbReference type="ARBA" id="ARBA00004651"/>
    </source>
</evidence>
<evidence type="ECO:0000256" key="4">
    <source>
        <dbReference type="ARBA" id="ARBA00022692"/>
    </source>
</evidence>
<evidence type="ECO:0000313" key="9">
    <source>
        <dbReference type="Proteomes" id="UP000748752"/>
    </source>
</evidence>
<gene>
    <name evidence="8" type="ORF">CKO31_23675</name>
</gene>
<evidence type="ECO:0000256" key="7">
    <source>
        <dbReference type="SAM" id="Phobius"/>
    </source>
</evidence>
<keyword evidence="5 7" id="KW-1133">Transmembrane helix</keyword>